<name>U5W4X0_9ACTN</name>
<organism evidence="4 5">
    <name type="scientific">Actinoplanes friuliensis DSM 7358</name>
    <dbReference type="NCBI Taxonomy" id="1246995"/>
    <lineage>
        <taxon>Bacteria</taxon>
        <taxon>Bacillati</taxon>
        <taxon>Actinomycetota</taxon>
        <taxon>Actinomycetes</taxon>
        <taxon>Micromonosporales</taxon>
        <taxon>Micromonosporaceae</taxon>
        <taxon>Actinoplanes</taxon>
    </lineage>
</organism>
<evidence type="ECO:0000259" key="3">
    <source>
        <dbReference type="Pfam" id="PF13087"/>
    </source>
</evidence>
<keyword evidence="4" id="KW-0547">Nucleotide-binding</keyword>
<keyword evidence="1" id="KW-0175">Coiled coil</keyword>
<sequence length="1277" mass="140919">MRIAEILLSTQQRLAPPDGTTLDQVIDDMAGGIWIARYRTSGQQGPLTYRLGGSRFEARVRRRKGQSSGAWLAEVTTIEVTSSMPRRYDRIVPTVVSFEPNYRELAFDMEDLLRQLEQWRQIYRGRVGAPASEQLKRAVHLEYGRLERLLEIVEQRPEVAEQTVEGVVLSVEEGLDGAGTVVLDVKPVTDLADFDRRRVTITASNGVTLNTSVQRIRAGRIAIRQPGHWSPKRGTEVTVNLVKPFGMRQNALALKSFLNGEVEGSWDDLACLLCQPHGLAAQEPLALPQRFFCDDSDSSVPLNEEQRRAVAGAMSTPHAFVVQGPPGTGKTEVICEIVRQLTARGERVLLLAPTHVAVDEVLGRIGHKPGVRPLRITWDDDRVHESVRDYLEPNVGAGLTGLVVRPAKGARDPLWAGELTRVEERIQDAQQAISAIADKRRQATALAHTRVALAAAAERLDLSRSRADQELANLNDATESATARIDAAASTLSRAVRIHDALLTTARPILEPLPPLARSWQAAMRVAATAASALDAVNTELGRATRLMSHDVAEAKNAVARAGQDNRVAMARLEGALAELRRAQLDLNNAVSHQNQLGRMLTAMNLGRVSAARRRAAEAEAAVTYLRNRSRAAIERQRTAEDQTAAVEALRTNDVVAARERAGNARQQMDAAVRQSTLRWIWLAEAAGDARTSMTQVADMNERRRVAAFLAGTVPALLAGTLPAGADHGELAALGSIAQIAGQLSQAVADLVAAEQEQRSALEDQTWCRRELEVGRDRIENSLAAAEQDFTNAQSRHDAAAERVGKISQILAGQSEDPADHSRDIEQLERRLHVLRRLPALHQRWCELTSGQSDDLLLADIRESLVRAANLVCATTKGIVGRGSQVVRYADYDTLIVDEASRVTESEFLIGATRARRWILVGDEHQLPPHVDQRDEHFLHALTALHRFHRGAGESLEASVQYLAQVWAEDEELHKFRAESVLAVAEELNSSGLWAASFRDPFDSAYRRVQSSGNGNDPDRQVLTAMLRHLVQSLFQRVAPRVPAGLRQELVWQRRMIEPLARIVAQPVYGGRYRTPPAADLAAIGLTPLVLAETLTKPVTFVDTSHFRDSGDTPQDHGFVNEREQDFVERVCRLYNEDLGRSGSKPVTVSVLAFYRAQAQQLSRRLRGLDLPHLQWEVIDVIDRIQGQQSDLVIISFTRAHTGRIGPGYGQWLQDIRRLNVAFTRARRALVFVGHGPTLSGLGAPSAGASPGPARIFYENLFSLVDQDDDFMRVRRL</sequence>
<dbReference type="InterPro" id="IPR045055">
    <property type="entry name" value="DNA2/NAM7-like"/>
</dbReference>
<dbReference type="CDD" id="cd18808">
    <property type="entry name" value="SF1_C_Upf1"/>
    <property type="match status" value="1"/>
</dbReference>
<dbReference type="InterPro" id="IPR041677">
    <property type="entry name" value="DNA2/NAM7_AAA_11"/>
</dbReference>
<evidence type="ECO:0000313" key="5">
    <source>
        <dbReference type="Proteomes" id="UP000017746"/>
    </source>
</evidence>
<accession>U5W4X0</accession>
<dbReference type="Pfam" id="PF13086">
    <property type="entry name" value="AAA_11"/>
    <property type="match status" value="2"/>
</dbReference>
<keyword evidence="4" id="KW-0067">ATP-binding</keyword>
<keyword evidence="4" id="KW-0347">Helicase</keyword>
<feature type="coiled-coil region" evidence="1">
    <location>
        <begin position="419"/>
        <end position="484"/>
    </location>
</feature>
<dbReference type="PANTHER" id="PTHR10887:SF495">
    <property type="entry name" value="HELICASE SENATAXIN ISOFORM X1-RELATED"/>
    <property type="match status" value="1"/>
</dbReference>
<evidence type="ECO:0000259" key="2">
    <source>
        <dbReference type="Pfam" id="PF13086"/>
    </source>
</evidence>
<dbReference type="Gene3D" id="3.40.50.300">
    <property type="entry name" value="P-loop containing nucleotide triphosphate hydrolases"/>
    <property type="match status" value="3"/>
</dbReference>
<feature type="coiled-coil region" evidence="1">
    <location>
        <begin position="769"/>
        <end position="803"/>
    </location>
</feature>
<dbReference type="InterPro" id="IPR047187">
    <property type="entry name" value="SF1_C_Upf1"/>
</dbReference>
<keyword evidence="5" id="KW-1185">Reference proteome</keyword>
<protein>
    <submittedName>
        <fullName evidence="4">Putative DNA helicase</fullName>
    </submittedName>
</protein>
<feature type="domain" description="DNA2/NAM7 helicase-like C-terminal" evidence="3">
    <location>
        <begin position="1032"/>
        <end position="1235"/>
    </location>
</feature>
<dbReference type="SUPFAM" id="SSF52540">
    <property type="entry name" value="P-loop containing nucleoside triphosphate hydrolases"/>
    <property type="match status" value="2"/>
</dbReference>
<dbReference type="InterPro" id="IPR027417">
    <property type="entry name" value="P-loop_NTPase"/>
</dbReference>
<dbReference type="EMBL" id="CP006272">
    <property type="protein sequence ID" value="AGZ44174.1"/>
    <property type="molecule type" value="Genomic_DNA"/>
</dbReference>
<dbReference type="eggNOG" id="COG0507">
    <property type="taxonomic scope" value="Bacteria"/>
</dbReference>
<evidence type="ECO:0000313" key="4">
    <source>
        <dbReference type="EMBL" id="AGZ44174.1"/>
    </source>
</evidence>
<dbReference type="STRING" id="1246995.AFR_29565"/>
<dbReference type="Pfam" id="PF13087">
    <property type="entry name" value="AAA_12"/>
    <property type="match status" value="1"/>
</dbReference>
<dbReference type="Proteomes" id="UP000017746">
    <property type="component" value="Chromosome"/>
</dbReference>
<feature type="domain" description="DNA2/NAM7 helicase helicase" evidence="2">
    <location>
        <begin position="302"/>
        <end position="493"/>
    </location>
</feature>
<dbReference type="HOGENOM" id="CLU_274625_0_0_11"/>
<dbReference type="eggNOG" id="COG1112">
    <property type="taxonomic scope" value="Bacteria"/>
</dbReference>
<dbReference type="GO" id="GO:0004386">
    <property type="term" value="F:helicase activity"/>
    <property type="evidence" value="ECO:0007669"/>
    <property type="project" value="UniProtKB-KW"/>
</dbReference>
<feature type="domain" description="DNA2/NAM7 helicase helicase" evidence="2">
    <location>
        <begin position="768"/>
        <end position="931"/>
    </location>
</feature>
<gene>
    <name evidence="4" type="ORF">AFR_29565</name>
</gene>
<proteinExistence type="predicted"/>
<dbReference type="PATRIC" id="fig|1246995.3.peg.5993"/>
<evidence type="ECO:0000256" key="1">
    <source>
        <dbReference type="SAM" id="Coils"/>
    </source>
</evidence>
<dbReference type="PANTHER" id="PTHR10887">
    <property type="entry name" value="DNA2/NAM7 HELICASE FAMILY"/>
    <property type="match status" value="1"/>
</dbReference>
<dbReference type="AlphaFoldDB" id="U5W4X0"/>
<dbReference type="InterPro" id="IPR041679">
    <property type="entry name" value="DNA2/NAM7-like_C"/>
</dbReference>
<keyword evidence="4" id="KW-0378">Hydrolase</keyword>
<dbReference type="KEGG" id="afs:AFR_29565"/>
<dbReference type="RefSeq" id="WP_023560511.1">
    <property type="nucleotide sequence ID" value="NC_022657.1"/>
</dbReference>
<reference evidence="4 5" key="1">
    <citation type="journal article" date="2014" name="J. Biotechnol.">
        <title>Complete genome sequence of the actinobacterium Actinoplanes friuliensis HAG 010964, producer of the lipopeptide antibiotic friulimycin.</title>
        <authorList>
            <person name="Ruckert C."/>
            <person name="Szczepanowski R."/>
            <person name="Albersmeier A."/>
            <person name="Goesmann A."/>
            <person name="Fischer N."/>
            <person name="Steinkamper A."/>
            <person name="Puhler A."/>
            <person name="Biener R."/>
            <person name="Schwartz D."/>
            <person name="Kalinowski J."/>
        </authorList>
    </citation>
    <scope>NUCLEOTIDE SEQUENCE [LARGE SCALE GENOMIC DNA]</scope>
    <source>
        <strain evidence="4 5">DSM 7358</strain>
    </source>
</reference>
<dbReference type="OrthoDB" id="9757917at2"/>